<dbReference type="Pfam" id="PF24894">
    <property type="entry name" value="Hexapep_GlmU"/>
    <property type="match status" value="1"/>
</dbReference>
<comment type="caution">
    <text evidence="2">The sequence shown here is derived from an EMBL/GenBank/DDBJ whole genome shotgun (WGS) entry which is preliminary data.</text>
</comment>
<feature type="domain" description="Glucose-1-phosphate adenylyltransferase/Bifunctional protein GlmU-like C-terminal hexapeptide" evidence="1">
    <location>
        <begin position="3"/>
        <end position="39"/>
    </location>
</feature>
<dbReference type="Gene3D" id="2.160.10.10">
    <property type="entry name" value="Hexapeptide repeat proteins"/>
    <property type="match status" value="1"/>
</dbReference>
<gene>
    <name evidence="2" type="primary">glgC</name>
    <name evidence="2" type="ORF">VITU9109_08524</name>
</gene>
<name>A0ABP2LQC4_9VIBR</name>
<organism evidence="2 3">
    <name type="scientific">Vibrio tubiashii ATCC 19109</name>
    <dbReference type="NCBI Taxonomy" id="1051646"/>
    <lineage>
        <taxon>Bacteria</taxon>
        <taxon>Pseudomonadati</taxon>
        <taxon>Pseudomonadota</taxon>
        <taxon>Gammaproteobacteria</taxon>
        <taxon>Vibrionales</taxon>
        <taxon>Vibrionaceae</taxon>
        <taxon>Vibrio</taxon>
        <taxon>Vibrio oreintalis group</taxon>
    </lineage>
</organism>
<dbReference type="InterPro" id="IPR056818">
    <property type="entry name" value="GlmU/GlgC-like_hexapep"/>
</dbReference>
<keyword evidence="2" id="KW-0548">Nucleotidyltransferase</keyword>
<evidence type="ECO:0000313" key="2">
    <source>
        <dbReference type="EMBL" id="EGU58333.1"/>
    </source>
</evidence>
<keyword evidence="3" id="KW-1185">Reference proteome</keyword>
<dbReference type="GO" id="GO:0008878">
    <property type="term" value="F:glucose-1-phosphate adenylyltransferase activity"/>
    <property type="evidence" value="ECO:0007669"/>
    <property type="project" value="UniProtKB-EC"/>
</dbReference>
<sequence length="45" mass="5020">MVNCIIDKHVSIPAYTSIGLNAIEDAKRFHISENGIVVVPESYKF</sequence>
<keyword evidence="2" id="KW-0808">Transferase</keyword>
<protein>
    <submittedName>
        <fullName evidence="2">Glucose-1-phosphate adenylyltransferase</fullName>
        <ecNumber evidence="2">2.7.7.27</ecNumber>
    </submittedName>
</protein>
<reference evidence="2 3" key="1">
    <citation type="journal article" date="2012" name="Int. J. Syst. Evol. Microbiol.">
        <title>Vibrio caribbeanicus sp. nov., isolated from the marine sponge Scleritoderma cyanea.</title>
        <authorList>
            <person name="Hoffmann M."/>
            <person name="Monday S.R."/>
            <person name="Allard M.W."/>
            <person name="Strain E.A."/>
            <person name="Whittaker P."/>
            <person name="Naum M."/>
            <person name="McCarthy P.J."/>
            <person name="Lopez J.V."/>
            <person name="Fischer M."/>
            <person name="Brown E.W."/>
        </authorList>
    </citation>
    <scope>NUCLEOTIDE SEQUENCE [LARGE SCALE GENOMIC DNA]</scope>
    <source>
        <strain evidence="2 3">ATCC 19109</strain>
    </source>
</reference>
<dbReference type="EMBL" id="AFWI01000030">
    <property type="protein sequence ID" value="EGU58333.1"/>
    <property type="molecule type" value="Genomic_DNA"/>
</dbReference>
<dbReference type="EC" id="2.7.7.27" evidence="2"/>
<dbReference type="Proteomes" id="UP000003836">
    <property type="component" value="Unassembled WGS sequence"/>
</dbReference>
<evidence type="ECO:0000259" key="1">
    <source>
        <dbReference type="Pfam" id="PF24894"/>
    </source>
</evidence>
<accession>A0ABP2LQC4</accession>
<evidence type="ECO:0000313" key="3">
    <source>
        <dbReference type="Proteomes" id="UP000003836"/>
    </source>
</evidence>
<proteinExistence type="predicted"/>